<keyword evidence="9" id="KW-0807">Transducer</keyword>
<evidence type="ECO:0000256" key="8">
    <source>
        <dbReference type="ARBA" id="ARBA00023170"/>
    </source>
</evidence>
<evidence type="ECO:0000313" key="12">
    <source>
        <dbReference type="Proteomes" id="UP001627154"/>
    </source>
</evidence>
<feature type="transmembrane region" description="Helical" evidence="10">
    <location>
        <begin position="29"/>
        <end position="53"/>
    </location>
</feature>
<keyword evidence="4 10" id="KW-0812">Transmembrane</keyword>
<comment type="subcellular location">
    <subcellularLocation>
        <location evidence="1">Cell membrane</location>
        <topology evidence="1">Multi-pass membrane protein</topology>
    </subcellularLocation>
</comment>
<dbReference type="InterPro" id="IPR004117">
    <property type="entry name" value="7tm6_olfct_rcpt"/>
</dbReference>
<gene>
    <name evidence="11" type="ORF">TKK_012932</name>
</gene>
<keyword evidence="8" id="KW-0675">Receptor</keyword>
<dbReference type="AlphaFoldDB" id="A0ABD2WHW8"/>
<reference evidence="11 12" key="1">
    <citation type="journal article" date="2024" name="bioRxiv">
        <title>A reference genome for Trichogramma kaykai: A tiny desert-dwelling parasitoid wasp with competing sex-ratio distorters.</title>
        <authorList>
            <person name="Culotta J."/>
            <person name="Lindsey A.R."/>
        </authorList>
    </citation>
    <scope>NUCLEOTIDE SEQUENCE [LARGE SCALE GENOMIC DNA]</scope>
    <source>
        <strain evidence="11 12">KSX58</strain>
    </source>
</reference>
<evidence type="ECO:0000256" key="9">
    <source>
        <dbReference type="ARBA" id="ARBA00023224"/>
    </source>
</evidence>
<feature type="transmembrane region" description="Helical" evidence="10">
    <location>
        <begin position="138"/>
        <end position="159"/>
    </location>
</feature>
<evidence type="ECO:0000256" key="7">
    <source>
        <dbReference type="ARBA" id="ARBA00023136"/>
    </source>
</evidence>
<feature type="transmembrane region" description="Helical" evidence="10">
    <location>
        <begin position="113"/>
        <end position="132"/>
    </location>
</feature>
<evidence type="ECO:0000313" key="11">
    <source>
        <dbReference type="EMBL" id="KAL3392620.1"/>
    </source>
</evidence>
<dbReference type="GO" id="GO:0007608">
    <property type="term" value="P:sensory perception of smell"/>
    <property type="evidence" value="ECO:0007669"/>
    <property type="project" value="UniProtKB-KW"/>
</dbReference>
<dbReference type="PANTHER" id="PTHR21137:SF35">
    <property type="entry name" value="ODORANT RECEPTOR 19A-RELATED"/>
    <property type="match status" value="1"/>
</dbReference>
<evidence type="ECO:0000256" key="1">
    <source>
        <dbReference type="ARBA" id="ARBA00004651"/>
    </source>
</evidence>
<evidence type="ECO:0000256" key="3">
    <source>
        <dbReference type="ARBA" id="ARBA00022606"/>
    </source>
</evidence>
<keyword evidence="5" id="KW-0552">Olfaction</keyword>
<evidence type="ECO:0000256" key="2">
    <source>
        <dbReference type="ARBA" id="ARBA00022475"/>
    </source>
</evidence>
<keyword evidence="12" id="KW-1185">Reference proteome</keyword>
<accession>A0ABD2WHW8</accession>
<keyword evidence="7 10" id="KW-0472">Membrane</keyword>
<evidence type="ECO:0000256" key="5">
    <source>
        <dbReference type="ARBA" id="ARBA00022725"/>
    </source>
</evidence>
<comment type="caution">
    <text evidence="11">The sequence shown here is derived from an EMBL/GenBank/DDBJ whole genome shotgun (WGS) entry which is preliminary data.</text>
</comment>
<dbReference type="EMBL" id="JBJJXI010000103">
    <property type="protein sequence ID" value="KAL3392620.1"/>
    <property type="molecule type" value="Genomic_DNA"/>
</dbReference>
<proteinExistence type="predicted"/>
<dbReference type="GO" id="GO:0007165">
    <property type="term" value="P:signal transduction"/>
    <property type="evidence" value="ECO:0007669"/>
    <property type="project" value="UniProtKB-KW"/>
</dbReference>
<organism evidence="11 12">
    <name type="scientific">Trichogramma kaykai</name>
    <dbReference type="NCBI Taxonomy" id="54128"/>
    <lineage>
        <taxon>Eukaryota</taxon>
        <taxon>Metazoa</taxon>
        <taxon>Ecdysozoa</taxon>
        <taxon>Arthropoda</taxon>
        <taxon>Hexapoda</taxon>
        <taxon>Insecta</taxon>
        <taxon>Pterygota</taxon>
        <taxon>Neoptera</taxon>
        <taxon>Endopterygota</taxon>
        <taxon>Hymenoptera</taxon>
        <taxon>Apocrita</taxon>
        <taxon>Proctotrupomorpha</taxon>
        <taxon>Chalcidoidea</taxon>
        <taxon>Trichogrammatidae</taxon>
        <taxon>Trichogramma</taxon>
    </lineage>
</organism>
<dbReference type="GO" id="GO:0005886">
    <property type="term" value="C:plasma membrane"/>
    <property type="evidence" value="ECO:0007669"/>
    <property type="project" value="UniProtKB-SubCell"/>
</dbReference>
<dbReference type="Proteomes" id="UP001627154">
    <property type="component" value="Unassembled WGS sequence"/>
</dbReference>
<keyword evidence="3" id="KW-0716">Sensory transduction</keyword>
<protein>
    <submittedName>
        <fullName evidence="11">Uncharacterized protein</fullName>
    </submittedName>
</protein>
<name>A0ABD2WHW8_9HYME</name>
<evidence type="ECO:0000256" key="10">
    <source>
        <dbReference type="SAM" id="Phobius"/>
    </source>
</evidence>
<dbReference type="PANTHER" id="PTHR21137">
    <property type="entry name" value="ODORANT RECEPTOR"/>
    <property type="match status" value="1"/>
</dbReference>
<keyword evidence="6 10" id="KW-1133">Transmembrane helix</keyword>
<dbReference type="Pfam" id="PF02949">
    <property type="entry name" value="7tm_6"/>
    <property type="match status" value="1"/>
</dbReference>
<feature type="transmembrane region" description="Helical" evidence="10">
    <location>
        <begin position="166"/>
        <end position="186"/>
    </location>
</feature>
<feature type="transmembrane region" description="Helical" evidence="10">
    <location>
        <begin position="85"/>
        <end position="106"/>
    </location>
</feature>
<keyword evidence="2" id="KW-1003">Cell membrane</keyword>
<sequence length="266" mass="31155">MAISIMLEIWEEFETDYERNIVMEKLKQGFTISVLYIGIVYAIFVGSSCHPAVKYKVMNLIFVNKTIERETFLPVYFTKYVQENYYFVLFATVMGSVFLGAILGTLNYLQYTLTKFVIALFIIIRLLTILQLCTHQKYLIIIITIIIDLSLTGFVFLYFISFDKMYALETILWFVVSVLSLFYIIYPGQELMNANNKLREACCSCKWHMFRAKERKLILLMMIRSSKPYVLTAGPTIPMSYETSTHILRHVVSYLMALYQISRDFK</sequence>
<evidence type="ECO:0000256" key="6">
    <source>
        <dbReference type="ARBA" id="ARBA00022989"/>
    </source>
</evidence>
<evidence type="ECO:0000256" key="4">
    <source>
        <dbReference type="ARBA" id="ARBA00022692"/>
    </source>
</evidence>